<dbReference type="Proteomes" id="UP001162834">
    <property type="component" value="Chromosome"/>
</dbReference>
<dbReference type="SUPFAM" id="SSF54665">
    <property type="entry name" value="CO dehydrogenase molybdoprotein N-domain-like"/>
    <property type="match status" value="1"/>
</dbReference>
<dbReference type="InterPro" id="IPR000674">
    <property type="entry name" value="Ald_Oxase/Xan_DH_a/b"/>
</dbReference>
<dbReference type="RefSeq" id="WP_259315593.1">
    <property type="nucleotide sequence ID" value="NZ_CP087164.1"/>
</dbReference>
<dbReference type="InterPro" id="IPR016208">
    <property type="entry name" value="Ald_Oxase/xanthine_DH-like"/>
</dbReference>
<keyword evidence="5" id="KW-1185">Reference proteome</keyword>
<dbReference type="GO" id="GO:0034875">
    <property type="term" value="F:caffeine oxidase activity"/>
    <property type="evidence" value="ECO:0007669"/>
    <property type="project" value="UniProtKB-EC"/>
</dbReference>
<dbReference type="SUPFAM" id="SSF56003">
    <property type="entry name" value="Molybdenum cofactor-binding domain"/>
    <property type="match status" value="1"/>
</dbReference>
<dbReference type="PANTHER" id="PTHR11908:SF132">
    <property type="entry name" value="ALDEHYDE OXIDASE 1-RELATED"/>
    <property type="match status" value="1"/>
</dbReference>
<proteinExistence type="predicted"/>
<dbReference type="InterPro" id="IPR036856">
    <property type="entry name" value="Ald_Oxase/Xan_DH_a/b_sf"/>
</dbReference>
<reference evidence="4" key="1">
    <citation type="journal article" date="2022" name="Int. J. Syst. Evol. Microbiol.">
        <title>Pseudomonas aegrilactucae sp. nov. and Pseudomonas morbosilactucae sp. nov., pathogens causing bacterial rot of lettuce in Japan.</title>
        <authorList>
            <person name="Sawada H."/>
            <person name="Fujikawa T."/>
            <person name="Satou M."/>
        </authorList>
    </citation>
    <scope>NUCLEOTIDE SEQUENCE</scope>
    <source>
        <strain evidence="4">0166_1</strain>
    </source>
</reference>
<accession>A0A9E6XWZ9</accession>
<organism evidence="4 5">
    <name type="scientific">Capillimicrobium parvum</name>
    <dbReference type="NCBI Taxonomy" id="2884022"/>
    <lineage>
        <taxon>Bacteria</taxon>
        <taxon>Bacillati</taxon>
        <taxon>Actinomycetota</taxon>
        <taxon>Thermoleophilia</taxon>
        <taxon>Solirubrobacterales</taxon>
        <taxon>Capillimicrobiaceae</taxon>
        <taxon>Capillimicrobium</taxon>
    </lineage>
</organism>
<protein>
    <submittedName>
        <fullName evidence="4">Caffeine dehydrogenase subunit alpha</fullName>
        <ecNumber evidence="4">1.17.5.2</ecNumber>
    </submittedName>
</protein>
<dbReference type="GO" id="GO:0005506">
    <property type="term" value="F:iron ion binding"/>
    <property type="evidence" value="ECO:0007669"/>
    <property type="project" value="InterPro"/>
</dbReference>
<dbReference type="Pfam" id="PF01315">
    <property type="entry name" value="Ald_Xan_dh_C"/>
    <property type="match status" value="1"/>
</dbReference>
<sequence length="804" mass="86713">MATDTLNTGRNIQRDAEANSVMDRKKYIGMNVLRTEDPVFLTGRAKYTDDIHLTGMLHCAFLRSPHPHAKITGIDKSPALAIDGVVAVITEQDLEPVLGPFSTTLMRDEVATVQRPILDSTTARWVGQPIAMVIADSRYLAEDGVDALEVDWEPLDPIMDAEKALEQGSPLVREDMESNNFAHIEFQRGDVEGAFKRAHRVFRKRFHHGRFMAAPLEARAVIADWDTATDDLTVWTSSQIPNLIRTYTAGPLGIAESKMRIISDSVGGGFGMKAHVFDEEALVPAASKLVGKPVKWIEDRYENLAASSHAKEMVMYLDVAVDENNKFLAFKGHYIGVSGAYPAHPWTSLIDPLPAAGLLPSIYDIEAVHTVCDAPMTNRCPIGAYRGVGWTPGHVARETFIDDIARELGVDPVELRLQNAIPDEPFTTVTGMKYDGGSYSASIRKVMEMIDYEGLRRKQADLRKEGRYLGIGFSPYVEPTAWGSEVAKANGFPAEFFDAASVTIEPDGSVTVTTGCHNHGQAHYTTLAQVAADTLGVPFESIRVIENDSSRAVYGTGTYASRTAVIAGGAIMRAGSEVRDKIVRLAAHAMEVSPEDVELADGSFSVKGVPDKTMTMQQVGMLAYYGGAARLEGEEPALTATRSYDPPETYSNGTIVALVEVDAATGKVDLQHISCCEDCGTMLNPMVVDGQMAGAISHGIGGSMYEDLTYDENGQFLAGSLMDYLYPSTTEVPDMDISHIETPSVVTEGGIKGMGESGNIAAGAACLNAIADAISCFGTVEITKTPIGPNEVRELIRNAGNGGA</sequence>
<feature type="domain" description="Aldehyde oxidase/xanthine dehydrogenase a/b hammerhead" evidence="3">
    <location>
        <begin position="42"/>
        <end position="156"/>
    </location>
</feature>
<dbReference type="InterPro" id="IPR008274">
    <property type="entry name" value="AldOxase/xan_DH_MoCoBD1"/>
</dbReference>
<dbReference type="AlphaFoldDB" id="A0A9E6XWZ9"/>
<evidence type="ECO:0000256" key="1">
    <source>
        <dbReference type="ARBA" id="ARBA00022505"/>
    </source>
</evidence>
<dbReference type="Pfam" id="PF20256">
    <property type="entry name" value="MoCoBD_2"/>
    <property type="match status" value="1"/>
</dbReference>
<evidence type="ECO:0000313" key="4">
    <source>
        <dbReference type="EMBL" id="UGS35914.1"/>
    </source>
</evidence>
<dbReference type="Pfam" id="PF02738">
    <property type="entry name" value="MoCoBD_1"/>
    <property type="match status" value="1"/>
</dbReference>
<dbReference type="InterPro" id="IPR046867">
    <property type="entry name" value="AldOxase/xan_DH_MoCoBD2"/>
</dbReference>
<dbReference type="InterPro" id="IPR037165">
    <property type="entry name" value="AldOxase/xan_DH_Mopterin-bd_sf"/>
</dbReference>
<evidence type="ECO:0000256" key="2">
    <source>
        <dbReference type="ARBA" id="ARBA00023002"/>
    </source>
</evidence>
<name>A0A9E6XWZ9_9ACTN</name>
<dbReference type="SMART" id="SM01008">
    <property type="entry name" value="Ald_Xan_dh_C"/>
    <property type="match status" value="1"/>
</dbReference>
<keyword evidence="1" id="KW-0500">Molybdenum</keyword>
<dbReference type="KEGG" id="sbae:DSM104329_02311"/>
<gene>
    <name evidence="4" type="primary">cdhA_1</name>
    <name evidence="4" type="ORF">DSM104329_02311</name>
</gene>
<keyword evidence="2 4" id="KW-0560">Oxidoreductase</keyword>
<dbReference type="EMBL" id="CP087164">
    <property type="protein sequence ID" value="UGS35914.1"/>
    <property type="molecule type" value="Genomic_DNA"/>
</dbReference>
<dbReference type="Gene3D" id="3.90.1170.50">
    <property type="entry name" value="Aldehyde oxidase/xanthine dehydrogenase, a/b hammerhead"/>
    <property type="match status" value="1"/>
</dbReference>
<evidence type="ECO:0000313" key="5">
    <source>
        <dbReference type="Proteomes" id="UP001162834"/>
    </source>
</evidence>
<dbReference type="Gene3D" id="3.30.365.10">
    <property type="entry name" value="Aldehyde oxidase/xanthine dehydrogenase, molybdopterin binding domain"/>
    <property type="match status" value="4"/>
</dbReference>
<evidence type="ECO:0000259" key="3">
    <source>
        <dbReference type="SMART" id="SM01008"/>
    </source>
</evidence>
<dbReference type="EC" id="1.17.5.2" evidence="4"/>
<dbReference type="PANTHER" id="PTHR11908">
    <property type="entry name" value="XANTHINE DEHYDROGENASE"/>
    <property type="match status" value="1"/>
</dbReference>